<dbReference type="Gene3D" id="3.20.20.140">
    <property type="entry name" value="Metal-dependent hydrolases"/>
    <property type="match status" value="1"/>
</dbReference>
<dbReference type="InterPro" id="IPR023512">
    <property type="entry name" value="Deaminase_MtaD/DadD"/>
</dbReference>
<evidence type="ECO:0000313" key="6">
    <source>
        <dbReference type="EMBL" id="SCM71818.1"/>
    </source>
</evidence>
<sequence length="440" mass="47528">MRPCHTLVHAALIVTQDEERTVLENASIAVLDGLVADIGPRHEVASRWQPQQEVDLGQCVLLPGLVNAHTHAAMTFLRGLADDMPLMEWLNSRIFPVEQKLTPEIVRLGSLMGHAEMLRTGTTSYIDMYIFEEAALAAAEESGMRCLGGEVVFAFPSAAVSGPDAALENTRVLAEKYADHPRVRVAVNPHSVYTTTPEILSACRDLAYELTLPLHFHLAETTEETQICLHTHGSRPVAYCHRMGLLDAPCILAHVVDVTPDELDCLAASKAVAAHNPSSNMKLASGVAPVPAMLERGMAVALGTDGAASNNRLNMFTEMGRAALLHKVAGMDSTLLPAQTVLDMGTLGGAAAMHDERLGSLAVGKAADCVALDLTSPNMQPVYNVVSHLVYAATGMETRMTMVDGEILYMDGKYTRFDYEALCREMTQVRNFVRRAAGLA</sequence>
<dbReference type="AlphaFoldDB" id="A0A212L2R3"/>
<feature type="domain" description="Amidohydrolase-related" evidence="5">
    <location>
        <begin position="60"/>
        <end position="407"/>
    </location>
</feature>
<feature type="binding site" evidence="4">
    <location>
        <position position="98"/>
    </location>
    <ligand>
        <name>substrate</name>
    </ligand>
</feature>
<evidence type="ECO:0000256" key="4">
    <source>
        <dbReference type="HAMAP-Rule" id="MF_01281"/>
    </source>
</evidence>
<dbReference type="RefSeq" id="WP_179979924.1">
    <property type="nucleotide sequence ID" value="NZ_LT608333.1"/>
</dbReference>
<dbReference type="EMBL" id="FMJC01000002">
    <property type="protein sequence ID" value="SCM71818.1"/>
    <property type="molecule type" value="Genomic_DNA"/>
</dbReference>
<comment type="similarity">
    <text evidence="4">Belongs to the metallo-dependent hydrolases superfamily. MTA/SAH deaminase family.</text>
</comment>
<accession>A0A212L2R3</accession>
<gene>
    <name evidence="4 6" type="primary">mtaD</name>
    <name evidence="6" type="ORF">KL86DES1_20220</name>
</gene>
<feature type="binding site" evidence="4">
    <location>
        <position position="190"/>
    </location>
    <ligand>
        <name>substrate</name>
    </ligand>
</feature>
<evidence type="ECO:0000256" key="1">
    <source>
        <dbReference type="ARBA" id="ARBA00022723"/>
    </source>
</evidence>
<evidence type="ECO:0000256" key="2">
    <source>
        <dbReference type="ARBA" id="ARBA00022801"/>
    </source>
</evidence>
<dbReference type="InterPro" id="IPR050287">
    <property type="entry name" value="MTA/SAH_deaminase"/>
</dbReference>
<comment type="catalytic activity">
    <reaction evidence="4">
        <text>S-methyl-5'-thioadenosine + H2O + H(+) = S-methyl-5'-thioinosine + NH4(+)</text>
        <dbReference type="Rhea" id="RHEA:25025"/>
        <dbReference type="ChEBI" id="CHEBI:15377"/>
        <dbReference type="ChEBI" id="CHEBI:15378"/>
        <dbReference type="ChEBI" id="CHEBI:17509"/>
        <dbReference type="ChEBI" id="CHEBI:28938"/>
        <dbReference type="ChEBI" id="CHEBI:48595"/>
        <dbReference type="EC" id="3.5.4.31"/>
    </reaction>
</comment>
<keyword evidence="2 4" id="KW-0378">Hydrolase</keyword>
<keyword evidence="3 4" id="KW-0862">Zinc</keyword>
<comment type="catalytic activity">
    <reaction evidence="4">
        <text>S-adenosyl-L-homocysteine + H2O + H(+) = S-inosyl-L-homocysteine + NH4(+)</text>
        <dbReference type="Rhea" id="RHEA:20716"/>
        <dbReference type="ChEBI" id="CHEBI:15377"/>
        <dbReference type="ChEBI" id="CHEBI:15378"/>
        <dbReference type="ChEBI" id="CHEBI:28938"/>
        <dbReference type="ChEBI" id="CHEBI:57856"/>
        <dbReference type="ChEBI" id="CHEBI:57985"/>
        <dbReference type="EC" id="3.5.4.28"/>
    </reaction>
</comment>
<reference evidence="6" key="1">
    <citation type="submission" date="2016-08" db="EMBL/GenBank/DDBJ databases">
        <authorList>
            <person name="Seilhamer J.J."/>
        </authorList>
    </citation>
    <scope>NUCLEOTIDE SEQUENCE</scope>
    <source>
        <strain evidence="6">86-1</strain>
    </source>
</reference>
<feature type="binding site" evidence="4">
    <location>
        <position position="305"/>
    </location>
    <ligand>
        <name>substrate</name>
    </ligand>
</feature>
<dbReference type="CDD" id="cd01298">
    <property type="entry name" value="ATZ_TRZ_like"/>
    <property type="match status" value="1"/>
</dbReference>
<feature type="binding site" evidence="4">
    <location>
        <position position="69"/>
    </location>
    <ligand>
        <name>Zn(2+)</name>
        <dbReference type="ChEBI" id="CHEBI:29105"/>
    </ligand>
</feature>
<protein>
    <recommendedName>
        <fullName evidence="4">5-methylthioadenosine/S-adenosylhomocysteine deaminase</fullName>
        <shortName evidence="4">MTA/SAH deaminase</shortName>
        <ecNumber evidence="4">3.5.4.28</ecNumber>
        <ecNumber evidence="4">3.5.4.31</ecNumber>
    </recommendedName>
</protein>
<dbReference type="Pfam" id="PF01979">
    <property type="entry name" value="Amidohydro_1"/>
    <property type="match status" value="1"/>
</dbReference>
<dbReference type="InterPro" id="IPR032466">
    <property type="entry name" value="Metal_Hydrolase"/>
</dbReference>
<dbReference type="EC" id="3.5.4.28" evidence="4"/>
<dbReference type="Gene3D" id="2.30.40.10">
    <property type="entry name" value="Urease, subunit C, domain 1"/>
    <property type="match status" value="1"/>
</dbReference>
<feature type="binding site" evidence="4">
    <location>
        <position position="220"/>
    </location>
    <ligand>
        <name>substrate</name>
    </ligand>
</feature>
<feature type="binding site" evidence="4">
    <location>
        <position position="217"/>
    </location>
    <ligand>
        <name>Zn(2+)</name>
        <dbReference type="ChEBI" id="CHEBI:29105"/>
    </ligand>
</feature>
<keyword evidence="1 4" id="KW-0479">Metal-binding</keyword>
<dbReference type="GO" id="GO:0050270">
    <property type="term" value="F:S-adenosylhomocysteine deaminase activity"/>
    <property type="evidence" value="ECO:0007669"/>
    <property type="project" value="UniProtKB-UniRule"/>
</dbReference>
<name>A0A212L2R3_9BACT</name>
<dbReference type="GO" id="GO:0090614">
    <property type="term" value="F:5'-methylthioadenosine deaminase activity"/>
    <property type="evidence" value="ECO:0007669"/>
    <property type="project" value="UniProtKB-UniRule"/>
</dbReference>
<dbReference type="PANTHER" id="PTHR43794:SF11">
    <property type="entry name" value="AMIDOHYDROLASE-RELATED DOMAIN-CONTAINING PROTEIN"/>
    <property type="match status" value="1"/>
</dbReference>
<comment type="function">
    <text evidence="4">Catalyzes the deamination of 5-methylthioadenosine and S-adenosyl-L-homocysteine into 5-methylthioinosine and S-inosyl-L-homocysteine, respectively. Is also able to deaminate adenosine.</text>
</comment>
<dbReference type="SUPFAM" id="SSF51556">
    <property type="entry name" value="Metallo-dependent hydrolases"/>
    <property type="match status" value="1"/>
</dbReference>
<feature type="binding site" evidence="4">
    <location>
        <position position="71"/>
    </location>
    <ligand>
        <name>Zn(2+)</name>
        <dbReference type="ChEBI" id="CHEBI:29105"/>
    </ligand>
</feature>
<organism evidence="6">
    <name type="scientific">uncultured Desulfovibrio sp</name>
    <dbReference type="NCBI Taxonomy" id="167968"/>
    <lineage>
        <taxon>Bacteria</taxon>
        <taxon>Pseudomonadati</taxon>
        <taxon>Thermodesulfobacteriota</taxon>
        <taxon>Desulfovibrionia</taxon>
        <taxon>Desulfovibrionales</taxon>
        <taxon>Desulfovibrionaceae</taxon>
        <taxon>Desulfovibrio</taxon>
        <taxon>environmental samples</taxon>
    </lineage>
</organism>
<dbReference type="GO" id="GO:0046872">
    <property type="term" value="F:metal ion binding"/>
    <property type="evidence" value="ECO:0007669"/>
    <property type="project" value="UniProtKB-KW"/>
</dbReference>
<dbReference type="InterPro" id="IPR011059">
    <property type="entry name" value="Metal-dep_hydrolase_composite"/>
</dbReference>
<feature type="binding site" evidence="4">
    <location>
        <position position="305"/>
    </location>
    <ligand>
        <name>Zn(2+)</name>
        <dbReference type="ChEBI" id="CHEBI:29105"/>
    </ligand>
</feature>
<evidence type="ECO:0000259" key="5">
    <source>
        <dbReference type="Pfam" id="PF01979"/>
    </source>
</evidence>
<dbReference type="PANTHER" id="PTHR43794">
    <property type="entry name" value="AMINOHYDROLASE SSNA-RELATED"/>
    <property type="match status" value="1"/>
</dbReference>
<dbReference type="HAMAP" id="MF_01281">
    <property type="entry name" value="MTA_SAH_deamin"/>
    <property type="match status" value="1"/>
</dbReference>
<evidence type="ECO:0000256" key="3">
    <source>
        <dbReference type="ARBA" id="ARBA00022833"/>
    </source>
</evidence>
<comment type="caution">
    <text evidence="4">Lacks conserved residue(s) required for the propagation of feature annotation.</text>
</comment>
<dbReference type="EC" id="3.5.4.31" evidence="4"/>
<dbReference type="FunFam" id="3.20.20.140:FF:000014">
    <property type="entry name" value="5-methylthioadenosine/S-adenosylhomocysteine deaminase"/>
    <property type="match status" value="1"/>
</dbReference>
<dbReference type="SUPFAM" id="SSF51338">
    <property type="entry name" value="Composite domain of metallo-dependent hydrolases"/>
    <property type="match status" value="1"/>
</dbReference>
<proteinExistence type="inferred from homology"/>
<comment type="cofactor">
    <cofactor evidence="4">
        <name>Zn(2+)</name>
        <dbReference type="ChEBI" id="CHEBI:29105"/>
    </cofactor>
    <text evidence="4">Binds 1 zinc ion per subunit.</text>
</comment>
<dbReference type="InterPro" id="IPR006680">
    <property type="entry name" value="Amidohydro-rel"/>
</dbReference>